<name>A0ABT7YXF9_9ACTN</name>
<dbReference type="EMBL" id="JAUEMJ010000012">
    <property type="protein sequence ID" value="MDN3243335.1"/>
    <property type="molecule type" value="Genomic_DNA"/>
</dbReference>
<evidence type="ECO:0000313" key="4">
    <source>
        <dbReference type="EMBL" id="MDN3243335.1"/>
    </source>
</evidence>
<feature type="signal peptide" evidence="2">
    <location>
        <begin position="1"/>
        <end position="18"/>
    </location>
</feature>
<evidence type="ECO:0000313" key="3">
    <source>
        <dbReference type="EMBL" id="MDN3241312.1"/>
    </source>
</evidence>
<organism evidence="4 5">
    <name type="scientific">Glycomyces tritici</name>
    <dbReference type="NCBI Taxonomy" id="2665176"/>
    <lineage>
        <taxon>Bacteria</taxon>
        <taxon>Bacillati</taxon>
        <taxon>Actinomycetota</taxon>
        <taxon>Actinomycetes</taxon>
        <taxon>Glycomycetales</taxon>
        <taxon>Glycomycetaceae</taxon>
        <taxon>Glycomyces</taxon>
    </lineage>
</organism>
<feature type="compositionally biased region" description="Basic and acidic residues" evidence="1">
    <location>
        <begin position="41"/>
        <end position="70"/>
    </location>
</feature>
<dbReference type="EMBL" id="JAUEMJ010000004">
    <property type="protein sequence ID" value="MDN3241312.1"/>
    <property type="molecule type" value="Genomic_DNA"/>
</dbReference>
<protein>
    <submittedName>
        <fullName evidence="4">Uncharacterized protein</fullName>
    </submittedName>
</protein>
<feature type="compositionally biased region" description="Acidic residues" evidence="1">
    <location>
        <begin position="88"/>
        <end position="100"/>
    </location>
</feature>
<evidence type="ECO:0000256" key="1">
    <source>
        <dbReference type="SAM" id="MobiDB-lite"/>
    </source>
</evidence>
<comment type="caution">
    <text evidence="4">The sequence shown here is derived from an EMBL/GenBank/DDBJ whole genome shotgun (WGS) entry which is preliminary data.</text>
</comment>
<evidence type="ECO:0000313" key="5">
    <source>
        <dbReference type="Proteomes" id="UP001171902"/>
    </source>
</evidence>
<feature type="compositionally biased region" description="Polar residues" evidence="1">
    <location>
        <begin position="124"/>
        <end position="135"/>
    </location>
</feature>
<sequence length="226" mass="24379">MRRTLKLLLLLGIGLLMAKDKDGGITPGGTDNTIDPATGKPKSDAERKEDMSYKGQDAGKDFEGVAKAAEDEAQSGRSDSTEGSPTDSDADTSQDSDGDGQPDTTSEGGPYATEENLEGEVDTPINNPNDPSDTITDIDRVKDGVLWEEKSATSAGDTGKWVDKHIEKKFNAYLRAQQYMKGYEDAPIGFKFTEPNADPAFKSAVEAKIAELQAQNPDVDIRLEWS</sequence>
<proteinExistence type="predicted"/>
<feature type="region of interest" description="Disordered" evidence="1">
    <location>
        <begin position="19"/>
        <end position="139"/>
    </location>
</feature>
<reference evidence="4" key="1">
    <citation type="submission" date="2023-06" db="EMBL/GenBank/DDBJ databases">
        <title>Gycomyces niveus sp.nov., a novel actinomycete isolated from soil in Shouguang.</title>
        <authorList>
            <person name="Yang X."/>
            <person name="Zhao J."/>
        </authorList>
    </citation>
    <scope>NUCLEOTIDE SEQUENCE</scope>
    <source>
        <strain evidence="4">NEAU C2</strain>
    </source>
</reference>
<gene>
    <name evidence="3" type="ORF">QWI33_16415</name>
    <name evidence="4" type="ORF">QWI33_26705</name>
</gene>
<keyword evidence="2" id="KW-0732">Signal</keyword>
<evidence type="ECO:0000256" key="2">
    <source>
        <dbReference type="SAM" id="SignalP"/>
    </source>
</evidence>
<dbReference type="RefSeq" id="WP_289958221.1">
    <property type="nucleotide sequence ID" value="NZ_JAUEMJ010000004.1"/>
</dbReference>
<keyword evidence="5" id="KW-1185">Reference proteome</keyword>
<feature type="chain" id="PRO_5045032445" evidence="2">
    <location>
        <begin position="19"/>
        <end position="226"/>
    </location>
</feature>
<accession>A0ABT7YXF9</accession>
<dbReference type="Proteomes" id="UP001171902">
    <property type="component" value="Unassembled WGS sequence"/>
</dbReference>